<gene>
    <name evidence="2" type="ORF">PVK06_010693</name>
</gene>
<reference evidence="2 3" key="1">
    <citation type="submission" date="2023-03" db="EMBL/GenBank/DDBJ databases">
        <title>WGS of Gossypium arboreum.</title>
        <authorList>
            <person name="Yu D."/>
        </authorList>
    </citation>
    <scope>NUCLEOTIDE SEQUENCE [LARGE SCALE GENOMIC DNA]</scope>
    <source>
        <tissue evidence="2">Leaf</tissue>
    </source>
</reference>
<dbReference type="EMBL" id="JARKNE010000004">
    <property type="protein sequence ID" value="KAK5835011.1"/>
    <property type="molecule type" value="Genomic_DNA"/>
</dbReference>
<dbReference type="Pfam" id="PF00078">
    <property type="entry name" value="RVT_1"/>
    <property type="match status" value="1"/>
</dbReference>
<comment type="caution">
    <text evidence="2">The sequence shown here is derived from an EMBL/GenBank/DDBJ whole genome shotgun (WGS) entry which is preliminary data.</text>
</comment>
<protein>
    <recommendedName>
        <fullName evidence="1">Reverse transcriptase domain-containing protein</fullName>
    </recommendedName>
</protein>
<proteinExistence type="predicted"/>
<dbReference type="InterPro" id="IPR043502">
    <property type="entry name" value="DNA/RNA_pol_sf"/>
</dbReference>
<feature type="domain" description="Reverse transcriptase" evidence="1">
    <location>
        <begin position="54"/>
        <end position="336"/>
    </location>
</feature>
<organism evidence="2 3">
    <name type="scientific">Gossypium arboreum</name>
    <name type="common">Tree cotton</name>
    <name type="synonym">Gossypium nanking</name>
    <dbReference type="NCBI Taxonomy" id="29729"/>
    <lineage>
        <taxon>Eukaryota</taxon>
        <taxon>Viridiplantae</taxon>
        <taxon>Streptophyta</taxon>
        <taxon>Embryophyta</taxon>
        <taxon>Tracheophyta</taxon>
        <taxon>Spermatophyta</taxon>
        <taxon>Magnoliopsida</taxon>
        <taxon>eudicotyledons</taxon>
        <taxon>Gunneridae</taxon>
        <taxon>Pentapetalae</taxon>
        <taxon>rosids</taxon>
        <taxon>malvids</taxon>
        <taxon>Malvales</taxon>
        <taxon>Malvaceae</taxon>
        <taxon>Malvoideae</taxon>
        <taxon>Gossypium</taxon>
    </lineage>
</organism>
<dbReference type="PANTHER" id="PTHR46890:SF48">
    <property type="entry name" value="RNA-DIRECTED DNA POLYMERASE"/>
    <property type="match status" value="1"/>
</dbReference>
<dbReference type="SUPFAM" id="SSF56672">
    <property type="entry name" value="DNA/RNA polymerases"/>
    <property type="match status" value="1"/>
</dbReference>
<dbReference type="InterPro" id="IPR000477">
    <property type="entry name" value="RT_dom"/>
</dbReference>
<dbReference type="InterPro" id="IPR052343">
    <property type="entry name" value="Retrotransposon-Effector_Assoc"/>
</dbReference>
<accession>A0ABR0Q7P0</accession>
<dbReference type="Proteomes" id="UP001358586">
    <property type="component" value="Chromosome 4"/>
</dbReference>
<sequence length="400" mass="45130">MNQLLSAEYKKKEIVEALNSIGPTKASGPDGFPAIFYQKFWHIIGKEISAYFLDILNNGKSLNYLNQTDLVLIPKIAHPTNHINFTPISLCSVFYKIISKTIANRLQKVLDFCIDPAQSAFVPGRLITDNVLLAYEILHSLRSKRGGKKGLMALKIDMSKAYDRVEWGFLKQMMIKMGFGEEWVDMIMQCVETVSYSVVLNRIPGTTFIPKRGLRQGDPLSPLLFLICNGGLSTLLRLEAEEGILKGIKASRRGPSISHLLFEDDCILFGEAMERGITTFERVLKEYEKCSGQCVNYGKSTVFFSSNTAEPVRATISNQLGIRRSNDAENYLGLPNMIGRKKRRAFQHLKDRIKTKVDSWCTRLLSQGGKEVFIKAVLQETLTYTMSCFLLPLSTCHEME</sequence>
<name>A0ABR0Q7P0_GOSAR</name>
<dbReference type="PANTHER" id="PTHR46890">
    <property type="entry name" value="NON-LTR RETROLELEMENT REVERSE TRANSCRIPTASE-LIKE PROTEIN-RELATED"/>
    <property type="match status" value="1"/>
</dbReference>
<evidence type="ECO:0000259" key="1">
    <source>
        <dbReference type="PROSITE" id="PS50878"/>
    </source>
</evidence>
<dbReference type="CDD" id="cd01650">
    <property type="entry name" value="RT_nLTR_like"/>
    <property type="match status" value="1"/>
</dbReference>
<evidence type="ECO:0000313" key="2">
    <source>
        <dbReference type="EMBL" id="KAK5835011.1"/>
    </source>
</evidence>
<dbReference type="PROSITE" id="PS50878">
    <property type="entry name" value="RT_POL"/>
    <property type="match status" value="1"/>
</dbReference>
<evidence type="ECO:0000313" key="3">
    <source>
        <dbReference type="Proteomes" id="UP001358586"/>
    </source>
</evidence>
<keyword evidence="3" id="KW-1185">Reference proteome</keyword>